<name>A0ABD1XKG8_9MARC</name>
<proteinExistence type="predicted"/>
<reference evidence="2 3" key="1">
    <citation type="submission" date="2024-09" db="EMBL/GenBank/DDBJ databases">
        <title>Chromosome-scale assembly of Riccia fluitans.</title>
        <authorList>
            <person name="Paukszto L."/>
            <person name="Sawicki J."/>
            <person name="Karawczyk K."/>
            <person name="Piernik-Szablinska J."/>
            <person name="Szczecinska M."/>
            <person name="Mazdziarz M."/>
        </authorList>
    </citation>
    <scope>NUCLEOTIDE SEQUENCE [LARGE SCALE GENOMIC DNA]</scope>
    <source>
        <strain evidence="2">Rf_01</strain>
        <tissue evidence="2">Aerial parts of the thallus</tissue>
    </source>
</reference>
<evidence type="ECO:0000256" key="1">
    <source>
        <dbReference type="SAM" id="MobiDB-lite"/>
    </source>
</evidence>
<dbReference type="AlphaFoldDB" id="A0ABD1XKG8"/>
<accession>A0ABD1XKG8</accession>
<sequence>MFCSRSVTLGRFFDSLFSVRLRGTRGKYDHGLTRNRCEVKRQYSNMERREEERTAQLDGRKHHRRDDRESFGQGQRIEADIRVAAELAAD</sequence>
<feature type="region of interest" description="Disordered" evidence="1">
    <location>
        <begin position="45"/>
        <end position="75"/>
    </location>
</feature>
<organism evidence="2 3">
    <name type="scientific">Riccia fluitans</name>
    <dbReference type="NCBI Taxonomy" id="41844"/>
    <lineage>
        <taxon>Eukaryota</taxon>
        <taxon>Viridiplantae</taxon>
        <taxon>Streptophyta</taxon>
        <taxon>Embryophyta</taxon>
        <taxon>Marchantiophyta</taxon>
        <taxon>Marchantiopsida</taxon>
        <taxon>Marchantiidae</taxon>
        <taxon>Marchantiales</taxon>
        <taxon>Ricciaceae</taxon>
        <taxon>Riccia</taxon>
    </lineage>
</organism>
<gene>
    <name evidence="2" type="ORF">R1flu_027999</name>
</gene>
<protein>
    <submittedName>
        <fullName evidence="2">Uncharacterized protein</fullName>
    </submittedName>
</protein>
<feature type="compositionally biased region" description="Basic and acidic residues" evidence="1">
    <location>
        <begin position="45"/>
        <end position="59"/>
    </location>
</feature>
<evidence type="ECO:0000313" key="2">
    <source>
        <dbReference type="EMBL" id="KAL2609426.1"/>
    </source>
</evidence>
<dbReference type="EMBL" id="JBHFFA010000008">
    <property type="protein sequence ID" value="KAL2609426.1"/>
    <property type="molecule type" value="Genomic_DNA"/>
</dbReference>
<dbReference type="Proteomes" id="UP001605036">
    <property type="component" value="Unassembled WGS sequence"/>
</dbReference>
<comment type="caution">
    <text evidence="2">The sequence shown here is derived from an EMBL/GenBank/DDBJ whole genome shotgun (WGS) entry which is preliminary data.</text>
</comment>
<keyword evidence="3" id="KW-1185">Reference proteome</keyword>
<evidence type="ECO:0000313" key="3">
    <source>
        <dbReference type="Proteomes" id="UP001605036"/>
    </source>
</evidence>